<dbReference type="EMBL" id="QGML01001084">
    <property type="protein sequence ID" value="TVY89823.1"/>
    <property type="molecule type" value="Genomic_DNA"/>
</dbReference>
<dbReference type="Proteomes" id="UP000315522">
    <property type="component" value="Unassembled WGS sequence"/>
</dbReference>
<comment type="caution">
    <text evidence="1">The sequence shown here is derived from an EMBL/GenBank/DDBJ whole genome shotgun (WGS) entry which is preliminary data.</text>
</comment>
<gene>
    <name evidence="1" type="primary">mug58</name>
    <name evidence="1" type="ORF">LAWI1_G005396</name>
</gene>
<evidence type="ECO:0000313" key="2">
    <source>
        <dbReference type="Proteomes" id="UP000315522"/>
    </source>
</evidence>
<evidence type="ECO:0000313" key="1">
    <source>
        <dbReference type="EMBL" id="TVY89823.1"/>
    </source>
</evidence>
<sequence length="197" mass="22079">GTHDIPLARTLLGTLLTAAPTPIPTYNKALHSGHGDRAPDSTFRLVNTPSSPPIKVVILEGWLVGFRSLPPHLIAEKQAAPSSLTLGKHKLAHLEYVNERLKEYDVLTDEFDAFIHIDARDTQWVYGWREEQEAVLRAKGEGGMSREEVVRFVDGYFPAYELYVEGVRSGVLKEKGEGRQLRLVVGRDRRVEEVVVI</sequence>
<feature type="non-terminal residue" evidence="1">
    <location>
        <position position="1"/>
    </location>
</feature>
<reference evidence="1 2" key="1">
    <citation type="submission" date="2018-05" db="EMBL/GenBank/DDBJ databases">
        <title>Genome sequencing and assembly of the regulated plant pathogen Lachnellula willkommii and related sister species for the development of diagnostic species identification markers.</title>
        <authorList>
            <person name="Giroux E."/>
            <person name="Bilodeau G."/>
        </authorList>
    </citation>
    <scope>NUCLEOTIDE SEQUENCE [LARGE SCALE GENOMIC DNA]</scope>
    <source>
        <strain evidence="1 2">CBS 172.35</strain>
    </source>
</reference>
<keyword evidence="1" id="KW-0808">Transferase</keyword>
<accession>A0A559MA47</accession>
<keyword evidence="1" id="KW-0418">Kinase</keyword>
<dbReference type="InterPro" id="IPR027417">
    <property type="entry name" value="P-loop_NTPase"/>
</dbReference>
<dbReference type="AlphaFoldDB" id="A0A559MA47"/>
<keyword evidence="2" id="KW-1185">Reference proteome</keyword>
<proteinExistence type="predicted"/>
<dbReference type="Gene3D" id="3.40.50.300">
    <property type="entry name" value="P-loop containing nucleotide triphosphate hydrolases"/>
    <property type="match status" value="1"/>
</dbReference>
<organism evidence="1 2">
    <name type="scientific">Lachnellula willkommii</name>
    <dbReference type="NCBI Taxonomy" id="215461"/>
    <lineage>
        <taxon>Eukaryota</taxon>
        <taxon>Fungi</taxon>
        <taxon>Dikarya</taxon>
        <taxon>Ascomycota</taxon>
        <taxon>Pezizomycotina</taxon>
        <taxon>Leotiomycetes</taxon>
        <taxon>Helotiales</taxon>
        <taxon>Lachnaceae</taxon>
        <taxon>Lachnellula</taxon>
    </lineage>
</organism>
<protein>
    <submittedName>
        <fullName evidence="1">Putative kinase</fullName>
    </submittedName>
</protein>
<dbReference type="GO" id="GO:0016301">
    <property type="term" value="F:kinase activity"/>
    <property type="evidence" value="ECO:0007669"/>
    <property type="project" value="UniProtKB-KW"/>
</dbReference>
<name>A0A559MA47_9HELO</name>